<gene>
    <name evidence="7" type="ORF">FC34_GL001062</name>
</gene>
<comment type="similarity">
    <text evidence="1">Belongs to the 'phage' integrase family.</text>
</comment>
<dbReference type="PROSITE" id="PS51898">
    <property type="entry name" value="TYR_RECOMBINASE"/>
    <property type="match status" value="1"/>
</dbReference>
<dbReference type="InterPro" id="IPR010998">
    <property type="entry name" value="Integrase_recombinase_N"/>
</dbReference>
<dbReference type="GO" id="GO:0015074">
    <property type="term" value="P:DNA integration"/>
    <property type="evidence" value="ECO:0007669"/>
    <property type="project" value="InterPro"/>
</dbReference>
<name>A0A0R2AXG7_9LACO</name>
<evidence type="ECO:0000256" key="3">
    <source>
        <dbReference type="ARBA" id="ARBA00023172"/>
    </source>
</evidence>
<dbReference type="PANTHER" id="PTHR30349">
    <property type="entry name" value="PHAGE INTEGRASE-RELATED"/>
    <property type="match status" value="1"/>
</dbReference>
<dbReference type="InterPro" id="IPR013762">
    <property type="entry name" value="Integrase-like_cat_sf"/>
</dbReference>
<keyword evidence="8" id="KW-1185">Reference proteome</keyword>
<proteinExistence type="inferred from homology"/>
<keyword evidence="3" id="KW-0233">DNA recombination</keyword>
<dbReference type="Gene3D" id="1.10.443.10">
    <property type="entry name" value="Intergrase catalytic core"/>
    <property type="match status" value="1"/>
</dbReference>
<dbReference type="OrthoDB" id="9803188at2"/>
<dbReference type="STRING" id="1423727.FC34_GL001062"/>
<dbReference type="InterPro" id="IPR050090">
    <property type="entry name" value="Tyrosine_recombinase_XerCD"/>
</dbReference>
<dbReference type="PANTHER" id="PTHR30349:SF41">
    <property type="entry name" value="INTEGRASE_RECOMBINASE PROTEIN MJ0367-RELATED"/>
    <property type="match status" value="1"/>
</dbReference>
<evidence type="ECO:0000259" key="6">
    <source>
        <dbReference type="PROSITE" id="PS51900"/>
    </source>
</evidence>
<evidence type="ECO:0000313" key="8">
    <source>
        <dbReference type="Proteomes" id="UP000051672"/>
    </source>
</evidence>
<feature type="domain" description="Core-binding (CB)" evidence="6">
    <location>
        <begin position="60"/>
        <end position="142"/>
    </location>
</feature>
<reference evidence="7 8" key="1">
    <citation type="journal article" date="2015" name="Genome Announc.">
        <title>Expanding the biotechnology potential of lactobacilli through comparative genomics of 213 strains and associated genera.</title>
        <authorList>
            <person name="Sun Z."/>
            <person name="Harris H.M."/>
            <person name="McCann A."/>
            <person name="Guo C."/>
            <person name="Argimon S."/>
            <person name="Zhang W."/>
            <person name="Yang X."/>
            <person name="Jeffery I.B."/>
            <person name="Cooney J.C."/>
            <person name="Kagawa T.F."/>
            <person name="Liu W."/>
            <person name="Song Y."/>
            <person name="Salvetti E."/>
            <person name="Wrobel A."/>
            <person name="Rasinkangas P."/>
            <person name="Parkhill J."/>
            <person name="Rea M.C."/>
            <person name="O'Sullivan O."/>
            <person name="Ritari J."/>
            <person name="Douillard F.P."/>
            <person name="Paul Ross R."/>
            <person name="Yang R."/>
            <person name="Briner A.E."/>
            <person name="Felis G.E."/>
            <person name="de Vos W.M."/>
            <person name="Barrangou R."/>
            <person name="Klaenhammer T.R."/>
            <person name="Caufield P.W."/>
            <person name="Cui Y."/>
            <person name="Zhang H."/>
            <person name="O'Toole P.W."/>
        </authorList>
    </citation>
    <scope>NUCLEOTIDE SEQUENCE [LARGE SCALE GENOMIC DNA]</scope>
    <source>
        <strain evidence="7 8">DSM 23927</strain>
    </source>
</reference>
<dbReference type="EMBL" id="AYZQ01000002">
    <property type="protein sequence ID" value="KRM72078.1"/>
    <property type="molecule type" value="Genomic_DNA"/>
</dbReference>
<sequence length="381" mass="43939">MPQIIKNPNTGSQHPYKAIMSFSKDGKRKRKSKVFDSHKDAELWIAQQQVEEGKGADAFTEDMLLINYFAMWVKLYKEPSVEPATLDSYRLTLTHLKRLLPNVRMRDLTKGVIQNYFNHLNMSEASAKKQRSQLRACLKDAVLEGVIAKNPTDTRINIVADRSKTKQDDHKFMSRADYYRVRNFLLDYDYQLKDVNRFALFIIANTAMRAGEALALQEDDLDYDNNEIRIDQSWDSLHKLMKEPKTEKAKRSIPVTPQVMLKIRRWVTQHKQWLLAKGITNPERYLMWNKRGHLPDAKNLNASYHQLQVRLGIEAKFSTHTLRHTIASLMISQGISLSYVSAFLGHASTVITQTYYIGLLPDTVKEEQDKALAVLDQANNA</sequence>
<dbReference type="AlphaFoldDB" id="A0A0R2AXG7"/>
<evidence type="ECO:0000259" key="5">
    <source>
        <dbReference type="PROSITE" id="PS51898"/>
    </source>
</evidence>
<dbReference type="PROSITE" id="PS51900">
    <property type="entry name" value="CB"/>
    <property type="match status" value="1"/>
</dbReference>
<dbReference type="InterPro" id="IPR025269">
    <property type="entry name" value="SAM-like_dom"/>
</dbReference>
<dbReference type="InterPro" id="IPR044068">
    <property type="entry name" value="CB"/>
</dbReference>
<feature type="domain" description="Tyr recombinase" evidence="5">
    <location>
        <begin position="168"/>
        <end position="369"/>
    </location>
</feature>
<dbReference type="GO" id="GO:0006310">
    <property type="term" value="P:DNA recombination"/>
    <property type="evidence" value="ECO:0007669"/>
    <property type="project" value="UniProtKB-KW"/>
</dbReference>
<evidence type="ECO:0000313" key="7">
    <source>
        <dbReference type="EMBL" id="KRM72078.1"/>
    </source>
</evidence>
<dbReference type="InterPro" id="IPR011010">
    <property type="entry name" value="DNA_brk_join_enz"/>
</dbReference>
<accession>A0A0R2AXG7</accession>
<dbReference type="InterPro" id="IPR002104">
    <property type="entry name" value="Integrase_catalytic"/>
</dbReference>
<organism evidence="7 8">
    <name type="scientific">Lacticaseibacillus brantae DSM 23927</name>
    <dbReference type="NCBI Taxonomy" id="1423727"/>
    <lineage>
        <taxon>Bacteria</taxon>
        <taxon>Bacillati</taxon>
        <taxon>Bacillota</taxon>
        <taxon>Bacilli</taxon>
        <taxon>Lactobacillales</taxon>
        <taxon>Lactobacillaceae</taxon>
        <taxon>Lacticaseibacillus</taxon>
    </lineage>
</organism>
<dbReference type="PATRIC" id="fig|1423727.3.peg.1073"/>
<evidence type="ECO:0000256" key="4">
    <source>
        <dbReference type="PROSITE-ProRule" id="PRU01248"/>
    </source>
</evidence>
<dbReference type="Proteomes" id="UP000051672">
    <property type="component" value="Unassembled WGS sequence"/>
</dbReference>
<dbReference type="Pfam" id="PF00589">
    <property type="entry name" value="Phage_integrase"/>
    <property type="match status" value="1"/>
</dbReference>
<dbReference type="RefSeq" id="WP_057894351.1">
    <property type="nucleotide sequence ID" value="NZ_AYZQ01000002.1"/>
</dbReference>
<evidence type="ECO:0000256" key="2">
    <source>
        <dbReference type="ARBA" id="ARBA00023125"/>
    </source>
</evidence>
<dbReference type="GO" id="GO:0003677">
    <property type="term" value="F:DNA binding"/>
    <property type="evidence" value="ECO:0007669"/>
    <property type="project" value="UniProtKB-UniRule"/>
</dbReference>
<evidence type="ECO:0000256" key="1">
    <source>
        <dbReference type="ARBA" id="ARBA00008857"/>
    </source>
</evidence>
<dbReference type="Pfam" id="PF13102">
    <property type="entry name" value="Phage_int_SAM_5"/>
    <property type="match status" value="1"/>
</dbReference>
<dbReference type="SUPFAM" id="SSF56349">
    <property type="entry name" value="DNA breaking-rejoining enzymes"/>
    <property type="match status" value="1"/>
</dbReference>
<dbReference type="Gene3D" id="1.10.150.130">
    <property type="match status" value="1"/>
</dbReference>
<comment type="caution">
    <text evidence="7">The sequence shown here is derived from an EMBL/GenBank/DDBJ whole genome shotgun (WGS) entry which is preliminary data.</text>
</comment>
<dbReference type="CDD" id="cd01189">
    <property type="entry name" value="INT_ICEBs1_C_like"/>
    <property type="match status" value="1"/>
</dbReference>
<keyword evidence="2 4" id="KW-0238">DNA-binding</keyword>
<protein>
    <submittedName>
        <fullName evidence="7">Prophage Lp2 protein 2, integrase</fullName>
    </submittedName>
</protein>